<evidence type="ECO:0000256" key="5">
    <source>
        <dbReference type="ARBA" id="ARBA00023136"/>
    </source>
</evidence>
<feature type="transmembrane region" description="Helical" evidence="8">
    <location>
        <begin position="204"/>
        <end position="225"/>
    </location>
</feature>
<dbReference type="OrthoDB" id="74764at2759"/>
<feature type="compositionally biased region" description="Polar residues" evidence="7">
    <location>
        <begin position="264"/>
        <end position="280"/>
    </location>
</feature>
<dbReference type="PANTHER" id="PTHR24269">
    <property type="entry name" value="KREMEN PROTEIN"/>
    <property type="match status" value="1"/>
</dbReference>
<dbReference type="Proteomes" id="UP000230750">
    <property type="component" value="Unassembled WGS sequence"/>
</dbReference>
<evidence type="ECO:0000256" key="1">
    <source>
        <dbReference type="ARBA" id="ARBA00004167"/>
    </source>
</evidence>
<evidence type="ECO:0000256" key="8">
    <source>
        <dbReference type="SAM" id="Phobius"/>
    </source>
</evidence>
<keyword evidence="6" id="KW-0325">Glycoprotein</keyword>
<keyword evidence="4 8" id="KW-1133">Transmembrane helix</keyword>
<organism evidence="10 11">
    <name type="scientific">Stichopus japonicus</name>
    <name type="common">Sea cucumber</name>
    <dbReference type="NCBI Taxonomy" id="307972"/>
    <lineage>
        <taxon>Eukaryota</taxon>
        <taxon>Metazoa</taxon>
        <taxon>Echinodermata</taxon>
        <taxon>Eleutherozoa</taxon>
        <taxon>Echinozoa</taxon>
        <taxon>Holothuroidea</taxon>
        <taxon>Aspidochirotacea</taxon>
        <taxon>Aspidochirotida</taxon>
        <taxon>Stichopodidae</taxon>
        <taxon>Apostichopus</taxon>
    </lineage>
</organism>
<dbReference type="PANTHER" id="PTHR24269:SF16">
    <property type="entry name" value="PROTEIN SLG1"/>
    <property type="match status" value="1"/>
</dbReference>
<dbReference type="AlphaFoldDB" id="A0A2G8JU07"/>
<dbReference type="EMBL" id="MRZV01001260">
    <property type="protein sequence ID" value="PIK39244.1"/>
    <property type="molecule type" value="Genomic_DNA"/>
</dbReference>
<comment type="subcellular location">
    <subcellularLocation>
        <location evidence="1">Membrane</location>
        <topology evidence="1">Single-pass membrane protein</topology>
    </subcellularLocation>
</comment>
<dbReference type="STRING" id="307972.A0A2G8JU07"/>
<evidence type="ECO:0000256" key="7">
    <source>
        <dbReference type="SAM" id="MobiDB-lite"/>
    </source>
</evidence>
<evidence type="ECO:0000259" key="9">
    <source>
        <dbReference type="PROSITE" id="PS51212"/>
    </source>
</evidence>
<dbReference type="Pfam" id="PF01822">
    <property type="entry name" value="WSC"/>
    <property type="match status" value="1"/>
</dbReference>
<dbReference type="InterPro" id="IPR051836">
    <property type="entry name" value="Kremen_rcpt"/>
</dbReference>
<sequence length="361" mass="40443">MIEKAHTNNMTVTMCSDICGKDGHGIYGLQYGERCYCGNQTEQLAQRSVVRGECNTACKGEPMCGGNQVITIYNASTYVGCFNYFPDDTIYFGGKILNLIPKICLDKCRAYRFYGLTQGSRCYCISHIANTSREDVDCYGNGIPCEGAEKCGGSGYIAIWDYKPETVVTDETVEEQEEHLIPNNDELPDDVTQCEEPNSIGTNILRMCITFICGILSVCAAICFAHRYKPQVLKRILNYSNTNEVVVSYERSTNNPDDRLHMGNTVTSPSTIQRNHETSQGPQIEHHYYAGHHGQEYLLIQDDNLLMNECVSFEDMYSSSETNISEATNNRIPKDRSWKTELAYAVSDITVPAISTVTKRT</sequence>
<protein>
    <recommendedName>
        <fullName evidence="9">WSC domain-containing protein</fullName>
    </recommendedName>
</protein>
<evidence type="ECO:0000313" key="11">
    <source>
        <dbReference type="Proteomes" id="UP000230750"/>
    </source>
</evidence>
<name>A0A2G8JU07_STIJA</name>
<dbReference type="PROSITE" id="PS51212">
    <property type="entry name" value="WSC"/>
    <property type="match status" value="1"/>
</dbReference>
<keyword evidence="3" id="KW-0732">Signal</keyword>
<accession>A0A2G8JU07</accession>
<evidence type="ECO:0000256" key="4">
    <source>
        <dbReference type="ARBA" id="ARBA00022989"/>
    </source>
</evidence>
<comment type="caution">
    <text evidence="10">The sequence shown here is derived from an EMBL/GenBank/DDBJ whole genome shotgun (WGS) entry which is preliminary data.</text>
</comment>
<evidence type="ECO:0000256" key="6">
    <source>
        <dbReference type="ARBA" id="ARBA00023180"/>
    </source>
</evidence>
<keyword evidence="2 8" id="KW-0812">Transmembrane</keyword>
<evidence type="ECO:0000256" key="3">
    <source>
        <dbReference type="ARBA" id="ARBA00022729"/>
    </source>
</evidence>
<gene>
    <name evidence="10" type="ORF">BSL78_23918</name>
</gene>
<feature type="region of interest" description="Disordered" evidence="7">
    <location>
        <begin position="253"/>
        <end position="280"/>
    </location>
</feature>
<dbReference type="GO" id="GO:0005886">
    <property type="term" value="C:plasma membrane"/>
    <property type="evidence" value="ECO:0007669"/>
    <property type="project" value="TreeGrafter"/>
</dbReference>
<keyword evidence="5 8" id="KW-0472">Membrane</keyword>
<evidence type="ECO:0000256" key="2">
    <source>
        <dbReference type="ARBA" id="ARBA00022692"/>
    </source>
</evidence>
<proteinExistence type="predicted"/>
<dbReference type="InterPro" id="IPR002889">
    <property type="entry name" value="WSC_carb-bd"/>
</dbReference>
<feature type="domain" description="WSC" evidence="9">
    <location>
        <begin position="1"/>
        <end position="76"/>
    </location>
</feature>
<evidence type="ECO:0000313" key="10">
    <source>
        <dbReference type="EMBL" id="PIK39244.1"/>
    </source>
</evidence>
<reference evidence="10 11" key="1">
    <citation type="journal article" date="2017" name="PLoS Biol.">
        <title>The sea cucumber genome provides insights into morphological evolution and visceral regeneration.</title>
        <authorList>
            <person name="Zhang X."/>
            <person name="Sun L."/>
            <person name="Yuan J."/>
            <person name="Sun Y."/>
            <person name="Gao Y."/>
            <person name="Zhang L."/>
            <person name="Li S."/>
            <person name="Dai H."/>
            <person name="Hamel J.F."/>
            <person name="Liu C."/>
            <person name="Yu Y."/>
            <person name="Liu S."/>
            <person name="Lin W."/>
            <person name="Guo K."/>
            <person name="Jin S."/>
            <person name="Xu P."/>
            <person name="Storey K.B."/>
            <person name="Huan P."/>
            <person name="Zhang T."/>
            <person name="Zhou Y."/>
            <person name="Zhang J."/>
            <person name="Lin C."/>
            <person name="Li X."/>
            <person name="Xing L."/>
            <person name="Huo D."/>
            <person name="Sun M."/>
            <person name="Wang L."/>
            <person name="Mercier A."/>
            <person name="Li F."/>
            <person name="Yang H."/>
            <person name="Xiang J."/>
        </authorList>
    </citation>
    <scope>NUCLEOTIDE SEQUENCE [LARGE SCALE GENOMIC DNA]</scope>
    <source>
        <strain evidence="10">Shaxun</strain>
        <tissue evidence="10">Muscle</tissue>
    </source>
</reference>
<keyword evidence="11" id="KW-1185">Reference proteome</keyword>
<dbReference type="SMART" id="SM00321">
    <property type="entry name" value="WSC"/>
    <property type="match status" value="1"/>
</dbReference>